<accession>A0A174NKW2</accession>
<dbReference type="InterPro" id="IPR011051">
    <property type="entry name" value="RmlC_Cupin_sf"/>
</dbReference>
<evidence type="ECO:0000313" key="3">
    <source>
        <dbReference type="EMBL" id="RGS70505.1"/>
    </source>
</evidence>
<dbReference type="SUPFAM" id="SSF51182">
    <property type="entry name" value="RmlC-like cupins"/>
    <property type="match status" value="1"/>
</dbReference>
<evidence type="ECO:0000259" key="1">
    <source>
        <dbReference type="Pfam" id="PF07883"/>
    </source>
</evidence>
<dbReference type="OrthoDB" id="9797047at2"/>
<dbReference type="GO" id="GO:0016853">
    <property type="term" value="F:isomerase activity"/>
    <property type="evidence" value="ECO:0007669"/>
    <property type="project" value="UniProtKB-KW"/>
</dbReference>
<evidence type="ECO:0000313" key="11">
    <source>
        <dbReference type="Proteomes" id="UP000409147"/>
    </source>
</evidence>
<dbReference type="Proteomes" id="UP000095413">
    <property type="component" value="Unassembled WGS sequence"/>
</dbReference>
<protein>
    <submittedName>
        <fullName evidence="3">Cupin domain-containing protein</fullName>
    </submittedName>
    <submittedName>
        <fullName evidence="2">Glucose-6-phosphate isomerase</fullName>
    </submittedName>
</protein>
<sequence length="141" mass="15831">MAKFLSMVSPDDVETQILDWGQFQWLNEPRVTGAQKQILGLGRIKPGKGHTRHNHEDSEEFIYFLEGKANQTIENEDGVQEKELGPGEMVYIPQGAYHSTINVGDGDLVFLCCYLNAGSELAIAKDAIEILPPKNNWKKEE</sequence>
<dbReference type="InterPro" id="IPR052044">
    <property type="entry name" value="PKS_Associated_Protein"/>
</dbReference>
<dbReference type="EMBL" id="QRVV01000052">
    <property type="protein sequence ID" value="RGS70505.1"/>
    <property type="molecule type" value="Genomic_DNA"/>
</dbReference>
<gene>
    <name evidence="4" type="ORF">DWW07_16880</name>
    <name evidence="3" type="ORF">DWX77_13330</name>
    <name evidence="5" type="ORF">EAI82_14085</name>
    <name evidence="2" type="ORF">ERS852533_01467</name>
    <name evidence="6" type="ORF">ROSSTS7063_00056</name>
</gene>
<dbReference type="Gene3D" id="2.60.120.10">
    <property type="entry name" value="Jelly Rolls"/>
    <property type="match status" value="1"/>
</dbReference>
<feature type="domain" description="Cupin type-2" evidence="1">
    <location>
        <begin position="43"/>
        <end position="113"/>
    </location>
</feature>
<dbReference type="EMBL" id="RCXQ01000017">
    <property type="protein sequence ID" value="RYT62769.1"/>
    <property type="molecule type" value="Genomic_DNA"/>
</dbReference>
<dbReference type="Proteomes" id="UP000284242">
    <property type="component" value="Unassembled WGS sequence"/>
</dbReference>
<proteinExistence type="predicted"/>
<dbReference type="InterPro" id="IPR013096">
    <property type="entry name" value="Cupin_2"/>
</dbReference>
<reference evidence="8 9" key="2">
    <citation type="submission" date="2018-08" db="EMBL/GenBank/DDBJ databases">
        <title>A genome reference for cultivated species of the human gut microbiota.</title>
        <authorList>
            <person name="Zou Y."/>
            <person name="Xue W."/>
            <person name="Luo G."/>
        </authorList>
    </citation>
    <scope>NUCLEOTIDE SEQUENCE [LARGE SCALE GENOMIC DNA]</scope>
    <source>
        <strain evidence="4 8">AF14-23</strain>
        <strain evidence="3 9">AF21-24</strain>
    </source>
</reference>
<dbReference type="Pfam" id="PF07883">
    <property type="entry name" value="Cupin_2"/>
    <property type="match status" value="1"/>
</dbReference>
<evidence type="ECO:0000313" key="8">
    <source>
        <dbReference type="Proteomes" id="UP000265828"/>
    </source>
</evidence>
<evidence type="ECO:0000313" key="9">
    <source>
        <dbReference type="Proteomes" id="UP000284242"/>
    </source>
</evidence>
<evidence type="ECO:0000313" key="5">
    <source>
        <dbReference type="EMBL" id="RYT62769.1"/>
    </source>
</evidence>
<dbReference type="EMBL" id="QRZI01000018">
    <property type="protein sequence ID" value="RGV60471.1"/>
    <property type="molecule type" value="Genomic_DNA"/>
</dbReference>
<dbReference type="RefSeq" id="WP_055055878.1">
    <property type="nucleotide sequence ID" value="NZ_CABHNB010000050.1"/>
</dbReference>
<keyword evidence="2" id="KW-0413">Isomerase</keyword>
<dbReference type="AlphaFoldDB" id="A0A174NKW2"/>
<evidence type="ECO:0000313" key="6">
    <source>
        <dbReference type="EMBL" id="VUX23330.1"/>
    </source>
</evidence>
<evidence type="ECO:0000313" key="7">
    <source>
        <dbReference type="Proteomes" id="UP000095413"/>
    </source>
</evidence>
<dbReference type="PANTHER" id="PTHR36114">
    <property type="entry name" value="16.7 KDA PROTEIN IN WHIE LOCUS"/>
    <property type="match status" value="1"/>
</dbReference>
<reference evidence="6 11" key="4">
    <citation type="submission" date="2019-07" db="EMBL/GenBank/DDBJ databases">
        <authorList>
            <person name="Hibberd C M."/>
            <person name="Gehrig L. J."/>
            <person name="Chang H.-W."/>
            <person name="Venkatesh S."/>
        </authorList>
    </citation>
    <scope>NUCLEOTIDE SEQUENCE [LARGE SCALE GENOMIC DNA]</scope>
    <source>
        <strain evidence="6">Ruminococcus_obeum_SSTS_Bg7063</strain>
    </source>
</reference>
<reference evidence="2 7" key="1">
    <citation type="submission" date="2015-09" db="EMBL/GenBank/DDBJ databases">
        <authorList>
            <consortium name="Pathogen Informatics"/>
        </authorList>
    </citation>
    <scope>NUCLEOTIDE SEQUENCE [LARGE SCALE GENOMIC DNA]</scope>
    <source>
        <strain evidence="2 7">2789STDY5834921</strain>
    </source>
</reference>
<evidence type="ECO:0000313" key="4">
    <source>
        <dbReference type="EMBL" id="RGV60471.1"/>
    </source>
</evidence>
<dbReference type="EMBL" id="CZBA01000007">
    <property type="protein sequence ID" value="CUP47527.1"/>
    <property type="molecule type" value="Genomic_DNA"/>
</dbReference>
<keyword evidence="11" id="KW-1185">Reference proteome</keyword>
<dbReference type="PANTHER" id="PTHR36114:SF1">
    <property type="entry name" value="16.7 KDA PROTEIN IN WHIE LOCUS"/>
    <property type="match status" value="1"/>
</dbReference>
<evidence type="ECO:0000313" key="10">
    <source>
        <dbReference type="Proteomes" id="UP000293506"/>
    </source>
</evidence>
<evidence type="ECO:0000313" key="2">
    <source>
        <dbReference type="EMBL" id="CUP47527.1"/>
    </source>
</evidence>
<dbReference type="Proteomes" id="UP000293506">
    <property type="component" value="Unassembled WGS sequence"/>
</dbReference>
<reference evidence="5 10" key="3">
    <citation type="journal article" date="2019" name="Science, e1252229">
        <title>Invertible promoters mediate bacterial phase variation, antibiotic resistance, and host adaptation in the gut.</title>
        <authorList>
            <person name="Jiang X."/>
            <person name="Hall A.B."/>
            <person name="Arthur T.D."/>
            <person name="Plichta D.R."/>
            <person name="Covington C.T."/>
            <person name="Poyet M."/>
            <person name="Crothers J."/>
            <person name="Moses P.L."/>
            <person name="Tolonen A.C."/>
            <person name="Vlamakis H."/>
            <person name="Alm E.J."/>
            <person name="Xavier R.J."/>
        </authorList>
    </citation>
    <scope>NUCLEOTIDE SEQUENCE [LARGE SCALE GENOMIC DNA]</scope>
    <source>
        <strain evidence="5">Af_0058</strain>
        <strain evidence="10">af_0058</strain>
    </source>
</reference>
<dbReference type="EMBL" id="CABHNB010000050">
    <property type="protein sequence ID" value="VUX23330.1"/>
    <property type="molecule type" value="Genomic_DNA"/>
</dbReference>
<dbReference type="Proteomes" id="UP000409147">
    <property type="component" value="Unassembled WGS sequence"/>
</dbReference>
<dbReference type="Proteomes" id="UP000265828">
    <property type="component" value="Unassembled WGS sequence"/>
</dbReference>
<organism evidence="2 7">
    <name type="scientific">Blautia obeum</name>
    <dbReference type="NCBI Taxonomy" id="40520"/>
    <lineage>
        <taxon>Bacteria</taxon>
        <taxon>Bacillati</taxon>
        <taxon>Bacillota</taxon>
        <taxon>Clostridia</taxon>
        <taxon>Lachnospirales</taxon>
        <taxon>Lachnospiraceae</taxon>
        <taxon>Blautia</taxon>
    </lineage>
</organism>
<name>A0A174NKW2_9FIRM</name>
<dbReference type="InterPro" id="IPR014710">
    <property type="entry name" value="RmlC-like_jellyroll"/>
</dbReference>